<dbReference type="Proteomes" id="UP000460718">
    <property type="component" value="Unassembled WGS sequence"/>
</dbReference>
<dbReference type="PROSITE" id="PS51257">
    <property type="entry name" value="PROKAR_LIPOPROTEIN"/>
    <property type="match status" value="1"/>
</dbReference>
<accession>A0A6A3F333</accession>
<gene>
    <name evidence="8" type="ORF">PF001_g9081</name>
    <name evidence="7" type="ORF">PF002_g10243</name>
    <name evidence="6" type="ORF">PF005_g10577</name>
    <name evidence="5" type="ORF">PF006_g6996</name>
    <name evidence="4" type="ORF">PF007_g10821</name>
    <name evidence="1" type="ORF">PF009_g12014</name>
    <name evidence="3" type="ORF">PF010_g10284</name>
    <name evidence="2" type="ORF">PF011_g9672</name>
</gene>
<dbReference type="Proteomes" id="UP000440732">
    <property type="component" value="Unassembled WGS sequence"/>
</dbReference>
<evidence type="ECO:0000313" key="12">
    <source>
        <dbReference type="Proteomes" id="UP000440367"/>
    </source>
</evidence>
<evidence type="ECO:0000313" key="5">
    <source>
        <dbReference type="EMBL" id="KAE9148395.1"/>
    </source>
</evidence>
<dbReference type="Proteomes" id="UP000433483">
    <property type="component" value="Unassembled WGS sequence"/>
</dbReference>
<protein>
    <submittedName>
        <fullName evidence="1">Uncharacterized protein</fullName>
    </submittedName>
</protein>
<evidence type="ECO:0000313" key="14">
    <source>
        <dbReference type="Proteomes" id="UP000441208"/>
    </source>
</evidence>
<dbReference type="EMBL" id="QXFW01000486">
    <property type="protein sequence ID" value="KAE9010785.1"/>
    <property type="molecule type" value="Genomic_DNA"/>
</dbReference>
<evidence type="ECO:0000313" key="9">
    <source>
        <dbReference type="Proteomes" id="UP000429523"/>
    </source>
</evidence>
<evidence type="ECO:0000313" key="3">
    <source>
        <dbReference type="EMBL" id="KAE9112884.1"/>
    </source>
</evidence>
<evidence type="ECO:0000313" key="13">
    <source>
        <dbReference type="Proteomes" id="UP000440732"/>
    </source>
</evidence>
<organism evidence="1 9">
    <name type="scientific">Phytophthora fragariae</name>
    <dbReference type="NCBI Taxonomy" id="53985"/>
    <lineage>
        <taxon>Eukaryota</taxon>
        <taxon>Sar</taxon>
        <taxon>Stramenopiles</taxon>
        <taxon>Oomycota</taxon>
        <taxon>Peronosporomycetes</taxon>
        <taxon>Peronosporales</taxon>
        <taxon>Peronosporaceae</taxon>
        <taxon>Phytophthora</taxon>
    </lineage>
</organism>
<dbReference type="EMBL" id="QXGE01000429">
    <property type="protein sequence ID" value="KAE9312724.1"/>
    <property type="molecule type" value="Genomic_DNA"/>
</dbReference>
<dbReference type="Proteomes" id="UP000441208">
    <property type="component" value="Unassembled WGS sequence"/>
</dbReference>
<evidence type="ECO:0000313" key="7">
    <source>
        <dbReference type="EMBL" id="KAE9239502.1"/>
    </source>
</evidence>
<evidence type="ECO:0000313" key="11">
    <source>
        <dbReference type="Proteomes" id="UP000437068"/>
    </source>
</evidence>
<dbReference type="Proteomes" id="UP000429523">
    <property type="component" value="Unassembled WGS sequence"/>
</dbReference>
<dbReference type="EMBL" id="QXGA01000292">
    <property type="protein sequence ID" value="KAE9148395.1"/>
    <property type="molecule type" value="Genomic_DNA"/>
</dbReference>
<evidence type="ECO:0000313" key="15">
    <source>
        <dbReference type="Proteomes" id="UP000460718"/>
    </source>
</evidence>
<dbReference type="OrthoDB" id="10298658at2759"/>
<evidence type="ECO:0000313" key="16">
    <source>
        <dbReference type="Proteomes" id="UP000488956"/>
    </source>
</evidence>
<dbReference type="Proteomes" id="UP000440367">
    <property type="component" value="Unassembled WGS sequence"/>
</dbReference>
<dbReference type="EMBL" id="QXFX01000515">
    <property type="protein sequence ID" value="KAE9112884.1"/>
    <property type="molecule type" value="Genomic_DNA"/>
</dbReference>
<dbReference type="EMBL" id="QXGF01000585">
    <property type="protein sequence ID" value="KAE8938100.1"/>
    <property type="molecule type" value="Genomic_DNA"/>
</dbReference>
<evidence type="ECO:0000313" key="1">
    <source>
        <dbReference type="EMBL" id="KAE8938100.1"/>
    </source>
</evidence>
<comment type="caution">
    <text evidence="1">The sequence shown here is derived from an EMBL/GenBank/DDBJ whole genome shotgun (WGS) entry which is preliminary data.</text>
</comment>
<dbReference type="EMBL" id="QXGB01000506">
    <property type="protein sequence ID" value="KAE9212473.1"/>
    <property type="molecule type" value="Genomic_DNA"/>
</dbReference>
<proteinExistence type="predicted"/>
<evidence type="ECO:0000313" key="2">
    <source>
        <dbReference type="EMBL" id="KAE9010785.1"/>
    </source>
</evidence>
<evidence type="ECO:0000313" key="4">
    <source>
        <dbReference type="EMBL" id="KAE9113171.1"/>
    </source>
</evidence>
<evidence type="ECO:0000313" key="6">
    <source>
        <dbReference type="EMBL" id="KAE9212473.1"/>
    </source>
</evidence>
<evidence type="ECO:0000313" key="10">
    <source>
        <dbReference type="Proteomes" id="UP000433483"/>
    </source>
</evidence>
<sequence>MATETRPDTIIEDAALAGLAAAVGCEQGDGGDMQLSDAMVGVATVAEMLAVRENYFCRQRIIYCIGKL</sequence>
<dbReference type="EMBL" id="QXGD01000443">
    <property type="protein sequence ID" value="KAE9239502.1"/>
    <property type="molecule type" value="Genomic_DNA"/>
</dbReference>
<name>A0A6A3F333_9STRA</name>
<dbReference type="Proteomes" id="UP000437068">
    <property type="component" value="Unassembled WGS sequence"/>
</dbReference>
<dbReference type="EMBL" id="QXFZ01000525">
    <property type="protein sequence ID" value="KAE9113171.1"/>
    <property type="molecule type" value="Genomic_DNA"/>
</dbReference>
<dbReference type="AlphaFoldDB" id="A0A6A3F333"/>
<keyword evidence="10" id="KW-1185">Reference proteome</keyword>
<dbReference type="Proteomes" id="UP000488956">
    <property type="component" value="Unassembled WGS sequence"/>
</dbReference>
<reference evidence="9 10" key="1">
    <citation type="submission" date="2018-08" db="EMBL/GenBank/DDBJ databases">
        <title>Genomic investigation of the strawberry pathogen Phytophthora fragariae indicates pathogenicity is determined by transcriptional variation in three key races.</title>
        <authorList>
            <person name="Adams T.M."/>
            <person name="Armitage A.D."/>
            <person name="Sobczyk M.K."/>
            <person name="Bates H.J."/>
            <person name="Dunwell J.M."/>
            <person name="Nellist C.F."/>
            <person name="Harrison R.J."/>
        </authorList>
    </citation>
    <scope>NUCLEOTIDE SEQUENCE [LARGE SCALE GENOMIC DNA]</scope>
    <source>
        <strain evidence="8 11">A4</strain>
        <strain evidence="7 12">BC-1</strain>
        <strain evidence="6 10">NOV-27</strain>
        <strain evidence="5 13">NOV-5</strain>
        <strain evidence="4 14">NOV-71</strain>
        <strain evidence="1 9">NOV-9</strain>
        <strain evidence="3 16">ONT-3</strain>
        <strain evidence="2 15">SCRP245</strain>
    </source>
</reference>
<evidence type="ECO:0000313" key="8">
    <source>
        <dbReference type="EMBL" id="KAE9312724.1"/>
    </source>
</evidence>